<proteinExistence type="inferred from homology"/>
<dbReference type="Pfam" id="PF00271">
    <property type="entry name" value="Helicase_C"/>
    <property type="match status" value="1"/>
</dbReference>
<evidence type="ECO:0000259" key="16">
    <source>
        <dbReference type="PROSITE" id="PS51192"/>
    </source>
</evidence>
<keyword evidence="19" id="KW-1185">Reference proteome</keyword>
<evidence type="ECO:0000313" key="19">
    <source>
        <dbReference type="Proteomes" id="UP000003752"/>
    </source>
</evidence>
<dbReference type="Gene3D" id="3.40.50.300">
    <property type="entry name" value="P-loop containing nucleotide triphosphate hydrolases"/>
    <property type="match status" value="2"/>
</dbReference>
<evidence type="ECO:0000256" key="4">
    <source>
        <dbReference type="ARBA" id="ARBA00022763"/>
    </source>
</evidence>
<dbReference type="PATRIC" id="fig|1423757.3.peg.2521"/>
<dbReference type="Gene3D" id="2.40.50.140">
    <property type="entry name" value="Nucleic acid-binding proteins"/>
    <property type="match status" value="1"/>
</dbReference>
<dbReference type="SUPFAM" id="SSF52540">
    <property type="entry name" value="P-loop containing nucleoside triphosphate hydrolases"/>
    <property type="match status" value="2"/>
</dbReference>
<reference evidence="18 19" key="1">
    <citation type="submission" date="2009-01" db="EMBL/GenBank/DDBJ databases">
        <authorList>
            <person name="Qin X."/>
            <person name="Bachman B."/>
            <person name="Battles P."/>
            <person name="Bell A."/>
            <person name="Bess C."/>
            <person name="Bickham C."/>
            <person name="Chaboub L."/>
            <person name="Chen D."/>
            <person name="Coyle M."/>
            <person name="Deiros D.R."/>
            <person name="Dinh H."/>
            <person name="Forbes L."/>
            <person name="Fowler G."/>
            <person name="Francisco L."/>
            <person name="Fu Q."/>
            <person name="Gubbala S."/>
            <person name="Hale W."/>
            <person name="Han Y."/>
            <person name="Hemphill L."/>
            <person name="Highlander S.K."/>
            <person name="Hirani K."/>
            <person name="Hogues M."/>
            <person name="Jackson L."/>
            <person name="Jakkamsetti A."/>
            <person name="Javaid M."/>
            <person name="Jiang H."/>
            <person name="Korchina V."/>
            <person name="Kovar C."/>
            <person name="Lara F."/>
            <person name="Lee S."/>
            <person name="Mata R."/>
            <person name="Mathew T."/>
            <person name="Moen C."/>
            <person name="Morales K."/>
            <person name="Munidasa M."/>
            <person name="Nazareth L."/>
            <person name="Ngo R."/>
            <person name="Nguyen L."/>
            <person name="Okwuonu G."/>
            <person name="Ongeri F."/>
            <person name="Patil S."/>
            <person name="Petrosino J."/>
            <person name="Pham C."/>
            <person name="Pham P."/>
            <person name="Pu L.-L."/>
            <person name="Puazo M."/>
            <person name="Raj R."/>
            <person name="Reid J."/>
            <person name="Rouhana J."/>
            <person name="Saada N."/>
            <person name="Shang Y."/>
            <person name="Simmons D."/>
            <person name="Thornton R."/>
            <person name="Warren J."/>
            <person name="Weissenberger G."/>
            <person name="Zhang J."/>
            <person name="Zhang L."/>
            <person name="Zhou C."/>
            <person name="Zhu D."/>
            <person name="Muzny D."/>
            <person name="Worley K."/>
            <person name="Gibbs R."/>
        </authorList>
    </citation>
    <scope>NUCLEOTIDE SEQUENCE [LARGE SCALE GENOMIC DNA]</scope>
    <source>
        <strain evidence="19">ATCC 8290 / DSM 20176 / CCUG 30140 / JCM 1155 / KCTC 3500 / NBRC 15886 / NCIMB 8040 / NRRL B-1843 / 9</strain>
    </source>
</reference>
<dbReference type="InterPro" id="IPR045562">
    <property type="entry name" value="RecG_dom3_C"/>
</dbReference>
<evidence type="ECO:0000256" key="3">
    <source>
        <dbReference type="ARBA" id="ARBA00022741"/>
    </source>
</evidence>
<gene>
    <name evidence="18" type="primary">recG</name>
    <name evidence="18" type="ORF">HMPREF0519_2316</name>
</gene>
<feature type="domain" description="Helicase ATP-binding" evidence="16">
    <location>
        <begin position="319"/>
        <end position="480"/>
    </location>
</feature>
<dbReference type="InterPro" id="IPR027417">
    <property type="entry name" value="P-loop_NTPase"/>
</dbReference>
<dbReference type="PROSITE" id="PS51194">
    <property type="entry name" value="HELICASE_CTER"/>
    <property type="match status" value="1"/>
</dbReference>
<dbReference type="Pfam" id="PF17191">
    <property type="entry name" value="RecG_wedge"/>
    <property type="match status" value="1"/>
</dbReference>
<dbReference type="InterPro" id="IPR001650">
    <property type="entry name" value="Helicase_C-like"/>
</dbReference>
<dbReference type="GO" id="GO:0016887">
    <property type="term" value="F:ATP hydrolysis activity"/>
    <property type="evidence" value="ECO:0007669"/>
    <property type="project" value="RHEA"/>
</dbReference>
<protein>
    <recommendedName>
        <fullName evidence="2 15">ATP-dependent DNA helicase RecG</fullName>
        <ecNumber evidence="13 15">5.6.2.4</ecNumber>
    </recommendedName>
</protein>
<evidence type="ECO:0000256" key="7">
    <source>
        <dbReference type="ARBA" id="ARBA00022840"/>
    </source>
</evidence>
<dbReference type="Proteomes" id="UP000003752">
    <property type="component" value="Unassembled WGS sequence"/>
</dbReference>
<evidence type="ECO:0000256" key="11">
    <source>
        <dbReference type="ARBA" id="ARBA00023235"/>
    </source>
</evidence>
<evidence type="ECO:0000313" key="18">
    <source>
        <dbReference type="EMBL" id="EEI23594.1"/>
    </source>
</evidence>
<dbReference type="EMBL" id="ACGP01000188">
    <property type="protein sequence ID" value="EEI23594.1"/>
    <property type="molecule type" value="Genomic_DNA"/>
</dbReference>
<dbReference type="HOGENOM" id="CLU_005122_7_1_9"/>
<keyword evidence="11" id="KW-0413">Isomerase</keyword>
<evidence type="ECO:0000256" key="6">
    <source>
        <dbReference type="ARBA" id="ARBA00022806"/>
    </source>
</evidence>
<dbReference type="Pfam" id="PF00270">
    <property type="entry name" value="DEAD"/>
    <property type="match status" value="1"/>
</dbReference>
<organism evidence="18 19">
    <name type="scientific">Lentilactobacillus hilgardii (strain ATCC 8290 / DSM 20176 / CCUG 30140 / JCM 1155 / KCTC 3500 / NBRC 15886 / NCIMB 8040 / NRRL B-1843 / 9)</name>
    <dbReference type="NCBI Taxonomy" id="1423757"/>
    <lineage>
        <taxon>Bacteria</taxon>
        <taxon>Bacillati</taxon>
        <taxon>Bacillota</taxon>
        <taxon>Bacilli</taxon>
        <taxon>Lactobacillales</taxon>
        <taxon>Lactobacillaceae</taxon>
        <taxon>Lentilactobacillus</taxon>
    </lineage>
</organism>
<dbReference type="GO" id="GO:0006281">
    <property type="term" value="P:DNA repair"/>
    <property type="evidence" value="ECO:0007669"/>
    <property type="project" value="UniProtKB-UniRule"/>
</dbReference>
<name>C0XM55_LENH9</name>
<dbReference type="PANTHER" id="PTHR47964:SF1">
    <property type="entry name" value="ATP-DEPENDENT DNA HELICASE HOMOLOG RECG, CHLOROPLASTIC"/>
    <property type="match status" value="1"/>
</dbReference>
<keyword evidence="9 15" id="KW-0233">DNA recombination</keyword>
<dbReference type="SUPFAM" id="SSF50249">
    <property type="entry name" value="Nucleic acid-binding proteins"/>
    <property type="match status" value="1"/>
</dbReference>
<sequence>MKRGWDKSYDTLVPNLFLPSLRDLSSKDFWSFKLVDFGYDQDIFKTKGTVNLTSLNDSVAVLKGVGTKRLVALNKLGINTINDLLTYFPRRYDDLSIKDLSNAIDGQKVTVKGMVIAPPTLTYFGRKKSRLVFRLKINDNIYTVSFFNQPWLKREVNSNDEIIVFGTYNRSRNQIQGMKILTDQSSNSFDSIYPASKEVKQATIKSLIKMAYDMYHTQLTNVIPDKLRAKYRLESFPDTIRNIHFPESPKAAQRAFRTAKFMEFFLFAMKVQILRESHRKTDPHAQIHYQQSLLEKFQKSLPFDLTPAQQKVAREILADLNRPIQMNRLLQGDVGSGKTVVAAMAILATISAHKQAAIMAPTEILAEQHANNFAKMFDGLDVNIALLTGDTSAAARRAMLPSIQSGEVDLIVGTHALFQNDVQYDNLGLAVIDEQHRFGVNQRQALRQKGTSTNMLAMTATPIPRTLAITMYGDMDVSIINQLPSGRKPIKTTWITSAKTNSAIRFVKKQLDNGNQVYVVTPLIEESEAVDMKNAVAIFERFKTIFEPQFKVGLLHGQMSNQEKDDTMVSFKNNQFQVLVATTVIEVGVDVANANTMLIFDADHFGLAQLHQLRGRVGRGSTQSYCVLIADPKNEVGKERMKAVASSTNGFFLSQKDLELRGQGDITGAKQSGMPDFKVADPVGDLNILTVANQEAQNITAEKHWKNKPENVQLAKYLQFNQTINYD</sequence>
<accession>C0XM55</accession>
<dbReference type="CDD" id="cd17992">
    <property type="entry name" value="DEXHc_RecG"/>
    <property type="match status" value="1"/>
</dbReference>
<dbReference type="SMART" id="SM00487">
    <property type="entry name" value="DEXDc"/>
    <property type="match status" value="1"/>
</dbReference>
<dbReference type="InterPro" id="IPR012340">
    <property type="entry name" value="NA-bd_OB-fold"/>
</dbReference>
<dbReference type="CDD" id="cd04488">
    <property type="entry name" value="RecG_wedge_OBF"/>
    <property type="match status" value="1"/>
</dbReference>
<dbReference type="GO" id="GO:0005524">
    <property type="term" value="F:ATP binding"/>
    <property type="evidence" value="ECO:0007669"/>
    <property type="project" value="UniProtKB-KW"/>
</dbReference>
<dbReference type="NCBIfam" id="TIGR00643">
    <property type="entry name" value="recG"/>
    <property type="match status" value="1"/>
</dbReference>
<dbReference type="NCBIfam" id="NF008165">
    <property type="entry name" value="PRK10917.1-3"/>
    <property type="match status" value="1"/>
</dbReference>
<keyword evidence="6 15" id="KW-0347">Helicase</keyword>
<keyword evidence="4 15" id="KW-0227">DNA damage</keyword>
<evidence type="ECO:0000256" key="15">
    <source>
        <dbReference type="RuleBase" id="RU363016"/>
    </source>
</evidence>
<dbReference type="InterPro" id="IPR011545">
    <property type="entry name" value="DEAD/DEAH_box_helicase_dom"/>
</dbReference>
<dbReference type="GO" id="GO:0003677">
    <property type="term" value="F:DNA binding"/>
    <property type="evidence" value="ECO:0007669"/>
    <property type="project" value="UniProtKB-KW"/>
</dbReference>
<evidence type="ECO:0000256" key="13">
    <source>
        <dbReference type="ARBA" id="ARBA00034808"/>
    </source>
</evidence>
<evidence type="ECO:0000256" key="12">
    <source>
        <dbReference type="ARBA" id="ARBA00034617"/>
    </source>
</evidence>
<feature type="domain" description="Helicase C-terminal" evidence="17">
    <location>
        <begin position="499"/>
        <end position="659"/>
    </location>
</feature>
<evidence type="ECO:0000256" key="5">
    <source>
        <dbReference type="ARBA" id="ARBA00022801"/>
    </source>
</evidence>
<comment type="catalytic activity">
    <reaction evidence="12 15">
        <text>Couples ATP hydrolysis with the unwinding of duplex DNA by translocating in the 3'-5' direction.</text>
        <dbReference type="EC" id="5.6.2.4"/>
    </reaction>
</comment>
<dbReference type="InterPro" id="IPR014001">
    <property type="entry name" value="Helicase_ATP-bd"/>
</dbReference>
<evidence type="ECO:0000256" key="2">
    <source>
        <dbReference type="ARBA" id="ARBA00017846"/>
    </source>
</evidence>
<evidence type="ECO:0000256" key="1">
    <source>
        <dbReference type="ARBA" id="ARBA00007504"/>
    </source>
</evidence>
<keyword evidence="10 15" id="KW-0234">DNA repair</keyword>
<dbReference type="InterPro" id="IPR004609">
    <property type="entry name" value="ATP-dep_DNA_helicase_RecG"/>
</dbReference>
<dbReference type="InterPro" id="IPR047112">
    <property type="entry name" value="RecG/Mfd"/>
</dbReference>
<dbReference type="EC" id="5.6.2.4" evidence="13 15"/>
<evidence type="ECO:0000256" key="14">
    <source>
        <dbReference type="ARBA" id="ARBA00048988"/>
    </source>
</evidence>
<dbReference type="AlphaFoldDB" id="C0XM55"/>
<dbReference type="SMART" id="SM00490">
    <property type="entry name" value="HELICc"/>
    <property type="match status" value="1"/>
</dbReference>
<evidence type="ECO:0000256" key="8">
    <source>
        <dbReference type="ARBA" id="ARBA00023125"/>
    </source>
</evidence>
<keyword evidence="8" id="KW-0238">DNA-binding</keyword>
<dbReference type="PROSITE" id="PS51192">
    <property type="entry name" value="HELICASE_ATP_BIND_1"/>
    <property type="match status" value="1"/>
</dbReference>
<dbReference type="Pfam" id="PF19833">
    <property type="entry name" value="RecG_dom3_C"/>
    <property type="match status" value="1"/>
</dbReference>
<dbReference type="PANTHER" id="PTHR47964">
    <property type="entry name" value="ATP-DEPENDENT DNA HELICASE HOMOLOG RECG, CHLOROPLASTIC"/>
    <property type="match status" value="1"/>
</dbReference>
<comment type="caution">
    <text evidence="18">The sequence shown here is derived from an EMBL/GenBank/DDBJ whole genome shotgun (WGS) entry which is preliminary data.</text>
</comment>
<keyword evidence="3 15" id="KW-0547">Nucleotide-binding</keyword>
<dbReference type="GO" id="GO:0043138">
    <property type="term" value="F:3'-5' DNA helicase activity"/>
    <property type="evidence" value="ECO:0007669"/>
    <property type="project" value="UniProtKB-EC"/>
</dbReference>
<evidence type="ECO:0000256" key="9">
    <source>
        <dbReference type="ARBA" id="ARBA00023172"/>
    </source>
</evidence>
<evidence type="ECO:0000259" key="17">
    <source>
        <dbReference type="PROSITE" id="PS51194"/>
    </source>
</evidence>
<keyword evidence="7 15" id="KW-0067">ATP-binding</keyword>
<dbReference type="InterPro" id="IPR033454">
    <property type="entry name" value="RecG_wedge"/>
</dbReference>
<keyword evidence="5 15" id="KW-0378">Hydrolase</keyword>
<dbReference type="NCBIfam" id="NF008168">
    <property type="entry name" value="PRK10917.2-2"/>
    <property type="match status" value="1"/>
</dbReference>
<comment type="catalytic activity">
    <reaction evidence="14 15">
        <text>ATP + H2O = ADP + phosphate + H(+)</text>
        <dbReference type="Rhea" id="RHEA:13065"/>
        <dbReference type="ChEBI" id="CHEBI:15377"/>
        <dbReference type="ChEBI" id="CHEBI:15378"/>
        <dbReference type="ChEBI" id="CHEBI:30616"/>
        <dbReference type="ChEBI" id="CHEBI:43474"/>
        <dbReference type="ChEBI" id="CHEBI:456216"/>
        <dbReference type="EC" id="5.6.2.4"/>
    </reaction>
</comment>
<comment type="similarity">
    <text evidence="1 15">Belongs to the helicase family. RecG subfamily.</text>
</comment>
<dbReference type="GO" id="GO:0006310">
    <property type="term" value="P:DNA recombination"/>
    <property type="evidence" value="ECO:0007669"/>
    <property type="project" value="UniProtKB-UniRule"/>
</dbReference>
<evidence type="ECO:0000256" key="10">
    <source>
        <dbReference type="ARBA" id="ARBA00023204"/>
    </source>
</evidence>
<comment type="function">
    <text evidence="15">Plays a critical role in recombination and DNA repair. Helps process Holliday junction intermediates to mature products by catalyzing branch migration. Has replication fork regression activity, unwinds stalled or blocked replication forks to make a HJ that can be resolved. Has a DNA unwinding activity characteristic of a DNA helicase with 3'-5' polarity.</text>
</comment>